<gene>
    <name evidence="5" type="ORF">J7S33_03365</name>
</gene>
<evidence type="ECO:0000256" key="1">
    <source>
        <dbReference type="ARBA" id="ARBA00022729"/>
    </source>
</evidence>
<dbReference type="SUPFAM" id="SSF51011">
    <property type="entry name" value="Glycosyl hydrolase domain"/>
    <property type="match status" value="1"/>
</dbReference>
<dbReference type="Gene3D" id="3.20.20.70">
    <property type="entry name" value="Aldolase class I"/>
    <property type="match status" value="1"/>
</dbReference>
<proteinExistence type="predicted"/>
<keyword evidence="2 5" id="KW-0378">Hydrolase</keyword>
<reference evidence="5" key="1">
    <citation type="submission" date="2021-04" db="EMBL/GenBank/DDBJ databases">
        <title>Saccharothrix algeriensis WGS.</title>
        <authorList>
            <person name="Stuskova K."/>
            <person name="Hakalova E."/>
            <person name="Tebbal A.B."/>
            <person name="Eichmeier A."/>
        </authorList>
    </citation>
    <scope>NUCLEOTIDE SEQUENCE</scope>
    <source>
        <strain evidence="5">NRRL B-24137</strain>
    </source>
</reference>
<dbReference type="GO" id="GO:0004553">
    <property type="term" value="F:hydrolase activity, hydrolyzing O-glycosyl compounds"/>
    <property type="evidence" value="ECO:0007669"/>
    <property type="project" value="InterPro"/>
</dbReference>
<feature type="domain" description="Alpha galactosidase C-terminal" evidence="4">
    <location>
        <begin position="47"/>
        <end position="122"/>
    </location>
</feature>
<accession>A0A8T8HZZ2</accession>
<dbReference type="Proteomes" id="UP000671828">
    <property type="component" value="Chromosome"/>
</dbReference>
<dbReference type="PANTHER" id="PTHR11452">
    <property type="entry name" value="ALPHA-GALACTOSIDASE/ALPHA-N-ACETYLGALACTOSAMINIDASE"/>
    <property type="match status" value="1"/>
</dbReference>
<dbReference type="AlphaFoldDB" id="A0A8T8HZZ2"/>
<evidence type="ECO:0000313" key="6">
    <source>
        <dbReference type="Proteomes" id="UP000671828"/>
    </source>
</evidence>
<dbReference type="InterPro" id="IPR002241">
    <property type="entry name" value="Glyco_hydro_27"/>
</dbReference>
<dbReference type="InterPro" id="IPR041233">
    <property type="entry name" value="Melibiase_C"/>
</dbReference>
<evidence type="ECO:0000256" key="3">
    <source>
        <dbReference type="ARBA" id="ARBA00023295"/>
    </source>
</evidence>
<sequence length="125" mass="13953">ALLNAPLIAGNDLRVMSPVTRGILLDRDVIAVNQDRRGKQRQRLQDDGEQEVRVKPMTDGSASVVHFNRGFSDREIGITDDAVGLPSAAEYRVLDLWTKQQSTTTDELRARVPAHSVVAYRVWLT</sequence>
<keyword evidence="3" id="KW-0326">Glycosidase</keyword>
<evidence type="ECO:0000256" key="2">
    <source>
        <dbReference type="ARBA" id="ARBA00022801"/>
    </source>
</evidence>
<dbReference type="InterPro" id="IPR013785">
    <property type="entry name" value="Aldolase_TIM"/>
</dbReference>
<dbReference type="Gene3D" id="2.60.40.1180">
    <property type="entry name" value="Golgi alpha-mannosidase II"/>
    <property type="match status" value="1"/>
</dbReference>
<keyword evidence="1" id="KW-0732">Signal</keyword>
<evidence type="ECO:0000259" key="4">
    <source>
        <dbReference type="Pfam" id="PF17801"/>
    </source>
</evidence>
<evidence type="ECO:0000313" key="5">
    <source>
        <dbReference type="EMBL" id="QTR04046.1"/>
    </source>
</evidence>
<dbReference type="Pfam" id="PF16499">
    <property type="entry name" value="Melibiase_2"/>
    <property type="match status" value="1"/>
</dbReference>
<protein>
    <submittedName>
        <fullName evidence="5">Glycoside hydrolase family 27 protein</fullName>
    </submittedName>
</protein>
<dbReference type="PANTHER" id="PTHR11452:SF75">
    <property type="entry name" value="ALPHA-GALACTOSIDASE MEL1"/>
    <property type="match status" value="1"/>
</dbReference>
<dbReference type="InterPro" id="IPR013780">
    <property type="entry name" value="Glyco_hydro_b"/>
</dbReference>
<dbReference type="GO" id="GO:0005975">
    <property type="term" value="P:carbohydrate metabolic process"/>
    <property type="evidence" value="ECO:0007669"/>
    <property type="project" value="InterPro"/>
</dbReference>
<dbReference type="EMBL" id="CP072788">
    <property type="protein sequence ID" value="QTR04046.1"/>
    <property type="molecule type" value="Genomic_DNA"/>
</dbReference>
<name>A0A8T8HZZ2_9PSEU</name>
<feature type="non-terminal residue" evidence="5">
    <location>
        <position position="1"/>
    </location>
</feature>
<organism evidence="5 6">
    <name type="scientific">Saccharothrix algeriensis</name>
    <dbReference type="NCBI Taxonomy" id="173560"/>
    <lineage>
        <taxon>Bacteria</taxon>
        <taxon>Bacillati</taxon>
        <taxon>Actinomycetota</taxon>
        <taxon>Actinomycetes</taxon>
        <taxon>Pseudonocardiales</taxon>
        <taxon>Pseudonocardiaceae</taxon>
        <taxon>Saccharothrix</taxon>
    </lineage>
</organism>
<dbReference type="Pfam" id="PF17801">
    <property type="entry name" value="Melibiase_C"/>
    <property type="match status" value="1"/>
</dbReference>